<evidence type="ECO:0000256" key="1">
    <source>
        <dbReference type="PROSITE-ProRule" id="PRU00461"/>
    </source>
</evidence>
<dbReference type="InterPro" id="IPR000033">
    <property type="entry name" value="LDLR_classB_rpt"/>
</dbReference>
<accession>A0A448XJX8</accession>
<dbReference type="Gene3D" id="2.120.10.30">
    <property type="entry name" value="TolB, C-terminal domain"/>
    <property type="match status" value="1"/>
</dbReference>
<dbReference type="SUPFAM" id="SSF63825">
    <property type="entry name" value="YWTD domain"/>
    <property type="match status" value="1"/>
</dbReference>
<evidence type="ECO:0000313" key="2">
    <source>
        <dbReference type="EMBL" id="VEL38437.1"/>
    </source>
</evidence>
<name>A0A448XJX8_9PLAT</name>
<dbReference type="Proteomes" id="UP000784294">
    <property type="component" value="Unassembled WGS sequence"/>
</dbReference>
<feature type="repeat" description="LDL-receptor class B" evidence="1">
    <location>
        <begin position="1"/>
        <end position="42"/>
    </location>
</feature>
<dbReference type="EMBL" id="CAAALY010257932">
    <property type="protein sequence ID" value="VEL38437.1"/>
    <property type="molecule type" value="Genomic_DNA"/>
</dbReference>
<dbReference type="PANTHER" id="PTHR46513">
    <property type="entry name" value="VITELLOGENIN RECEPTOR-LIKE PROTEIN-RELATED-RELATED"/>
    <property type="match status" value="1"/>
</dbReference>
<dbReference type="OrthoDB" id="72419at2759"/>
<dbReference type="GO" id="GO:0060070">
    <property type="term" value="P:canonical Wnt signaling pathway"/>
    <property type="evidence" value="ECO:0007669"/>
    <property type="project" value="TreeGrafter"/>
</dbReference>
<dbReference type="InterPro" id="IPR011042">
    <property type="entry name" value="6-blade_b-propeller_TolB-like"/>
</dbReference>
<protein>
    <submittedName>
        <fullName evidence="2">Uncharacterized protein</fullName>
    </submittedName>
</protein>
<gene>
    <name evidence="2" type="ORF">PXEA_LOCUS31877</name>
</gene>
<dbReference type="AlphaFoldDB" id="A0A448XJX8"/>
<reference evidence="2" key="1">
    <citation type="submission" date="2018-11" db="EMBL/GenBank/DDBJ databases">
        <authorList>
            <consortium name="Pathogen Informatics"/>
        </authorList>
    </citation>
    <scope>NUCLEOTIDE SEQUENCE</scope>
</reference>
<comment type="caution">
    <text evidence="2">The sequence shown here is derived from an EMBL/GenBank/DDBJ whole genome shotgun (WGS) entry which is preliminary data.</text>
</comment>
<dbReference type="GO" id="GO:0005886">
    <property type="term" value="C:plasma membrane"/>
    <property type="evidence" value="ECO:0007669"/>
    <property type="project" value="TreeGrafter"/>
</dbReference>
<evidence type="ECO:0000313" key="3">
    <source>
        <dbReference type="Proteomes" id="UP000784294"/>
    </source>
</evidence>
<organism evidence="2 3">
    <name type="scientific">Protopolystoma xenopodis</name>
    <dbReference type="NCBI Taxonomy" id="117903"/>
    <lineage>
        <taxon>Eukaryota</taxon>
        <taxon>Metazoa</taxon>
        <taxon>Spiralia</taxon>
        <taxon>Lophotrochozoa</taxon>
        <taxon>Platyhelminthes</taxon>
        <taxon>Monogenea</taxon>
        <taxon>Polyopisthocotylea</taxon>
        <taxon>Polystomatidea</taxon>
        <taxon>Polystomatidae</taxon>
        <taxon>Protopolystoma</taxon>
    </lineage>
</organism>
<sequence length="111" mass="12839">FNVWTGRDRGRIERTWLDGTHRKVIVSRRTHWPNSIALDWAARQLYYVDAYLAVVSRVSYDGGRPEPVLTGNLPHPFGLTLLVQVMLVTRRMARLPFGSRKISLFVSIYLL</sequence>
<dbReference type="Pfam" id="PF00058">
    <property type="entry name" value="Ldl_recept_b"/>
    <property type="match status" value="1"/>
</dbReference>
<dbReference type="GO" id="GO:0017147">
    <property type="term" value="F:Wnt-protein binding"/>
    <property type="evidence" value="ECO:0007669"/>
    <property type="project" value="TreeGrafter"/>
</dbReference>
<keyword evidence="3" id="KW-1185">Reference proteome</keyword>
<dbReference type="PANTHER" id="PTHR46513:SF37">
    <property type="entry name" value="LDL RECEPTOR RELATED PROTEIN 1-RELATED"/>
    <property type="match status" value="1"/>
</dbReference>
<dbReference type="GO" id="GO:0042813">
    <property type="term" value="F:Wnt receptor activity"/>
    <property type="evidence" value="ECO:0007669"/>
    <property type="project" value="TreeGrafter"/>
</dbReference>
<proteinExistence type="predicted"/>
<dbReference type="InterPro" id="IPR050778">
    <property type="entry name" value="Cueball_EGF_LRP_Nidogen"/>
</dbReference>
<feature type="non-terminal residue" evidence="2">
    <location>
        <position position="1"/>
    </location>
</feature>
<dbReference type="PROSITE" id="PS51120">
    <property type="entry name" value="LDLRB"/>
    <property type="match status" value="1"/>
</dbReference>
<dbReference type="SMART" id="SM00135">
    <property type="entry name" value="LY"/>
    <property type="match status" value="1"/>
</dbReference>